<accession>A0AAW0NLD9</accession>
<dbReference type="InterPro" id="IPR043136">
    <property type="entry name" value="B30.2/SPRY_sf"/>
</dbReference>
<dbReference type="Proteomes" id="UP001460270">
    <property type="component" value="Unassembled WGS sequence"/>
</dbReference>
<dbReference type="Gene3D" id="2.60.120.920">
    <property type="match status" value="1"/>
</dbReference>
<evidence type="ECO:0000313" key="1">
    <source>
        <dbReference type="EMBL" id="KAK7895578.1"/>
    </source>
</evidence>
<dbReference type="AlphaFoldDB" id="A0AAW0NLD9"/>
<reference evidence="2" key="1">
    <citation type="submission" date="2024-04" db="EMBL/GenBank/DDBJ databases">
        <title>Salinicola lusitanus LLJ914,a marine bacterium isolated from the Okinawa Trough.</title>
        <authorList>
            <person name="Li J."/>
        </authorList>
    </citation>
    <scope>NUCLEOTIDE SEQUENCE [LARGE SCALE GENOMIC DNA]</scope>
</reference>
<comment type="caution">
    <text evidence="1">The sequence shown here is derived from an EMBL/GenBank/DDBJ whole genome shotgun (WGS) entry which is preliminary data.</text>
</comment>
<proteinExistence type="predicted"/>
<gene>
    <name evidence="1" type="ORF">WMY93_020903</name>
</gene>
<evidence type="ECO:0000313" key="2">
    <source>
        <dbReference type="Proteomes" id="UP001460270"/>
    </source>
</evidence>
<organism evidence="1 2">
    <name type="scientific">Mugilogobius chulae</name>
    <name type="common">yellowstripe goby</name>
    <dbReference type="NCBI Taxonomy" id="88201"/>
    <lineage>
        <taxon>Eukaryota</taxon>
        <taxon>Metazoa</taxon>
        <taxon>Chordata</taxon>
        <taxon>Craniata</taxon>
        <taxon>Vertebrata</taxon>
        <taxon>Euteleostomi</taxon>
        <taxon>Actinopterygii</taxon>
        <taxon>Neopterygii</taxon>
        <taxon>Teleostei</taxon>
        <taxon>Neoteleostei</taxon>
        <taxon>Acanthomorphata</taxon>
        <taxon>Gobiaria</taxon>
        <taxon>Gobiiformes</taxon>
        <taxon>Gobioidei</taxon>
        <taxon>Gobiidae</taxon>
        <taxon>Gobionellinae</taxon>
        <taxon>Mugilogobius</taxon>
    </lineage>
</organism>
<dbReference type="EMBL" id="JBBPFD010000015">
    <property type="protein sequence ID" value="KAK7895578.1"/>
    <property type="molecule type" value="Genomic_DNA"/>
</dbReference>
<keyword evidence="2" id="KW-1185">Reference proteome</keyword>
<dbReference type="SUPFAM" id="SSF49899">
    <property type="entry name" value="Concanavalin A-like lectins/glucanases"/>
    <property type="match status" value="1"/>
</dbReference>
<protein>
    <recommendedName>
        <fullName evidence="3">B30.2/SPRY domain-containing protein</fullName>
    </recommendedName>
</protein>
<name>A0AAW0NLD9_9GOBI</name>
<sequence length="149" mass="16673">METEEQHVQVDSRVILIIQTDSVIVQSQVSGPVSSRIGVYLDHSAGVLSFYSVSESTMSLLHREQTTFTKPLYTGVYIGQKSDDPLSPDYVPSVFVHTKSPAKRRALGTLQKYKVRQQIKKKKGSSQSRDEAARVLSVSQHLSQLRLKI</sequence>
<evidence type="ECO:0008006" key="3">
    <source>
        <dbReference type="Google" id="ProtNLM"/>
    </source>
</evidence>
<dbReference type="InterPro" id="IPR013320">
    <property type="entry name" value="ConA-like_dom_sf"/>
</dbReference>